<evidence type="ECO:0000256" key="1">
    <source>
        <dbReference type="SAM" id="Coils"/>
    </source>
</evidence>
<sequence>NFGEFDPAQVLKKHGYDGVVYKDWNDDIGYIYTAFSPNQIKSISNNGAFNPNSNMMDAYTKVGLPIALVGGGLGYIGAQSIVDGYKNKDTTNQTRAKQYAKFLAEANEIAQVAPNELYKAYTKAKKDIEKPTKKINKDKEIKMAEVLNLDTNKLISDYKQIEASIVSENSIFDKAIKYLEDSFNDKTLAPKDKITIQSNLMSAMAINLTAKALETALSWQQINSQLELSKQELELKKEQTNSQKLLSNAEIEFNKARTELVKAQTSTEK</sequence>
<feature type="non-terminal residue" evidence="2">
    <location>
        <position position="1"/>
    </location>
</feature>
<proteinExistence type="predicted"/>
<feature type="coiled-coil region" evidence="1">
    <location>
        <begin position="223"/>
        <end position="266"/>
    </location>
</feature>
<evidence type="ECO:0000313" key="2">
    <source>
        <dbReference type="EMBL" id="MEE3745287.1"/>
    </source>
</evidence>
<reference evidence="2 3" key="1">
    <citation type="submission" date="2024-01" db="EMBL/GenBank/DDBJ databases">
        <title>Campylobacter porcellus sp. nov.</title>
        <authorList>
            <person name="Papic B."/>
            <person name="Gruntar I."/>
        </authorList>
    </citation>
    <scope>NUCLEOTIDE SEQUENCE [LARGE SCALE GENOMIC DNA]</scope>
    <source>
        <strain evidence="2 3">CX2-4855-23</strain>
    </source>
</reference>
<gene>
    <name evidence="2" type="ORF">V2I23_08365</name>
</gene>
<protein>
    <submittedName>
        <fullName evidence="2">Uncharacterized protein</fullName>
    </submittedName>
</protein>
<dbReference type="EMBL" id="JAZBRD010000038">
    <property type="protein sequence ID" value="MEE3745287.1"/>
    <property type="molecule type" value="Genomic_DNA"/>
</dbReference>
<accession>A0ABU7M6E2</accession>
<dbReference type="RefSeq" id="WP_330526569.1">
    <property type="nucleotide sequence ID" value="NZ_JAZBRD010000038.1"/>
</dbReference>
<evidence type="ECO:0000313" key="3">
    <source>
        <dbReference type="Proteomes" id="UP001331664"/>
    </source>
</evidence>
<organism evidence="2 3">
    <name type="scientific">Campylobacter porcelli</name>
    <dbReference type="NCBI Taxonomy" id="1660073"/>
    <lineage>
        <taxon>Bacteria</taxon>
        <taxon>Pseudomonadati</taxon>
        <taxon>Campylobacterota</taxon>
        <taxon>Epsilonproteobacteria</taxon>
        <taxon>Campylobacterales</taxon>
        <taxon>Campylobacteraceae</taxon>
        <taxon>Campylobacter</taxon>
    </lineage>
</organism>
<dbReference type="Proteomes" id="UP001331664">
    <property type="component" value="Unassembled WGS sequence"/>
</dbReference>
<keyword evidence="3" id="KW-1185">Reference proteome</keyword>
<comment type="caution">
    <text evidence="2">The sequence shown here is derived from an EMBL/GenBank/DDBJ whole genome shotgun (WGS) entry which is preliminary data.</text>
</comment>
<keyword evidence="1" id="KW-0175">Coiled coil</keyword>
<feature type="non-terminal residue" evidence="2">
    <location>
        <position position="269"/>
    </location>
</feature>
<name>A0ABU7M6E2_9BACT</name>